<feature type="chain" id="PRO_5046927662" description="Secretion system C-terminal sorting domain-containing protein" evidence="1">
    <location>
        <begin position="19"/>
        <end position="296"/>
    </location>
</feature>
<organism evidence="2 3">
    <name type="scientific">Psychroflexus planctonicus</name>
    <dbReference type="NCBI Taxonomy" id="1526575"/>
    <lineage>
        <taxon>Bacteria</taxon>
        <taxon>Pseudomonadati</taxon>
        <taxon>Bacteroidota</taxon>
        <taxon>Flavobacteriia</taxon>
        <taxon>Flavobacteriales</taxon>
        <taxon>Flavobacteriaceae</taxon>
        <taxon>Psychroflexus</taxon>
    </lineage>
</organism>
<evidence type="ECO:0000256" key="1">
    <source>
        <dbReference type="SAM" id="SignalP"/>
    </source>
</evidence>
<evidence type="ECO:0008006" key="4">
    <source>
        <dbReference type="Google" id="ProtNLM"/>
    </source>
</evidence>
<comment type="caution">
    <text evidence="2">The sequence shown here is derived from an EMBL/GenBank/DDBJ whole genome shotgun (WGS) entry which is preliminary data.</text>
</comment>
<feature type="signal peptide" evidence="1">
    <location>
        <begin position="1"/>
        <end position="18"/>
    </location>
</feature>
<proteinExistence type="predicted"/>
<dbReference type="RefSeq" id="WP_188457354.1">
    <property type="nucleotide sequence ID" value="NZ_BMGM01000001.1"/>
</dbReference>
<dbReference type="Proteomes" id="UP000599179">
    <property type="component" value="Unassembled WGS sequence"/>
</dbReference>
<evidence type="ECO:0000313" key="3">
    <source>
        <dbReference type="Proteomes" id="UP000599179"/>
    </source>
</evidence>
<gene>
    <name evidence="2" type="ORF">GCM10010832_03520</name>
</gene>
<accession>A0ABQ1SE19</accession>
<keyword evidence="1" id="KW-0732">Signal</keyword>
<dbReference type="EMBL" id="BMGM01000001">
    <property type="protein sequence ID" value="GGE26089.1"/>
    <property type="molecule type" value="Genomic_DNA"/>
</dbReference>
<reference evidence="3" key="1">
    <citation type="journal article" date="2019" name="Int. J. Syst. Evol. Microbiol.">
        <title>The Global Catalogue of Microorganisms (GCM) 10K type strain sequencing project: providing services to taxonomists for standard genome sequencing and annotation.</title>
        <authorList>
            <consortium name="The Broad Institute Genomics Platform"/>
            <consortium name="The Broad Institute Genome Sequencing Center for Infectious Disease"/>
            <person name="Wu L."/>
            <person name="Ma J."/>
        </authorList>
    </citation>
    <scope>NUCLEOTIDE SEQUENCE [LARGE SCALE GENOMIC DNA]</scope>
    <source>
        <strain evidence="3">CGMCC 1.12931</strain>
    </source>
</reference>
<evidence type="ECO:0000313" key="2">
    <source>
        <dbReference type="EMBL" id="GGE26089.1"/>
    </source>
</evidence>
<name>A0ABQ1SE19_9FLAO</name>
<protein>
    <recommendedName>
        <fullName evidence="4">Secretion system C-terminal sorting domain-containing protein</fullName>
    </recommendedName>
</protein>
<sequence length="296" mass="33773">MRNTLLLSFFIFGLGATAQDYTPLLDELNEWQFTSCYFGCGTDIYYTDGDTIVNGKEYKILDGYHYINRNVLIREDVNEKKVFLTITQPQYAEDILLYDFSLEEGDSINMKNPLTPFPTNAGYFMLDSIRLQQNENGNNNKYFYFTPTPNNSTYIESAKWIEGVGSISLINAPGGEPDINQVGELSCAFKNTELFYSNLDSISSCDPMLLSIDEIINAPIEIELLPQPERNHFLLTNAKDVREVLVYGINGMLYKNILSHNQTEFKLDLSDLETGIFILKLSLHHRKAETFKVVVK</sequence>
<keyword evidence="3" id="KW-1185">Reference proteome</keyword>